<dbReference type="InterPro" id="IPR011009">
    <property type="entry name" value="Kinase-like_dom_sf"/>
</dbReference>
<evidence type="ECO:0000313" key="3">
    <source>
        <dbReference type="Proteomes" id="UP001363151"/>
    </source>
</evidence>
<dbReference type="Proteomes" id="UP001363151">
    <property type="component" value="Unassembled WGS sequence"/>
</dbReference>
<name>A0ABR1GFJ1_AURAN</name>
<dbReference type="Gene3D" id="1.10.510.10">
    <property type="entry name" value="Transferase(Phosphotransferase) domain 1"/>
    <property type="match status" value="1"/>
</dbReference>
<dbReference type="SUPFAM" id="SSF56112">
    <property type="entry name" value="Protein kinase-like (PK-like)"/>
    <property type="match status" value="1"/>
</dbReference>
<dbReference type="GO" id="GO:0016301">
    <property type="term" value="F:kinase activity"/>
    <property type="evidence" value="ECO:0007669"/>
    <property type="project" value="UniProtKB-KW"/>
</dbReference>
<keyword evidence="3" id="KW-1185">Reference proteome</keyword>
<keyword evidence="2" id="KW-0808">Transferase</keyword>
<evidence type="ECO:0000313" key="2">
    <source>
        <dbReference type="EMBL" id="KAK7254885.1"/>
    </source>
</evidence>
<feature type="compositionally biased region" description="Basic and acidic residues" evidence="1">
    <location>
        <begin position="151"/>
        <end position="165"/>
    </location>
</feature>
<comment type="caution">
    <text evidence="2">The sequence shown here is derived from an EMBL/GenBank/DDBJ whole genome shotgun (WGS) entry which is preliminary data.</text>
</comment>
<evidence type="ECO:0000256" key="1">
    <source>
        <dbReference type="SAM" id="MobiDB-lite"/>
    </source>
</evidence>
<protein>
    <submittedName>
        <fullName evidence="2">STE/STE11/cdc15 protein kinase</fullName>
    </submittedName>
</protein>
<proteinExistence type="predicted"/>
<feature type="region of interest" description="Disordered" evidence="1">
    <location>
        <begin position="146"/>
        <end position="165"/>
    </location>
</feature>
<sequence length="165" mass="17475">MAALFRIVQDEGPRLPAGASEALRDFLLQCFNREAVLRAGAKSLLCHAWLQRAPERTLRAHDVDASQDCSGGAIVRVRSAPFIRGSAVVSSSIGIAGEDCSAHCLTSNAHSDADPMLDTTRHGDGAVRSLDAYREADDEDVAAGLLDDCGSSERRPEDIGARGTA</sequence>
<accession>A0ABR1GFJ1</accession>
<gene>
    <name evidence="2" type="ORF">SO694_0013604</name>
</gene>
<reference evidence="2 3" key="1">
    <citation type="submission" date="2024-03" db="EMBL/GenBank/DDBJ databases">
        <title>Aureococcus anophagefferens CCMP1851 and Kratosvirus quantuckense: Draft genome of a second virus-susceptible host strain in the model system.</title>
        <authorList>
            <person name="Chase E."/>
            <person name="Truchon A.R."/>
            <person name="Schepens W."/>
            <person name="Wilhelm S.W."/>
        </authorList>
    </citation>
    <scope>NUCLEOTIDE SEQUENCE [LARGE SCALE GENOMIC DNA]</scope>
    <source>
        <strain evidence="2 3">CCMP1851</strain>
    </source>
</reference>
<dbReference type="EMBL" id="JBBJCI010000013">
    <property type="protein sequence ID" value="KAK7254885.1"/>
    <property type="molecule type" value="Genomic_DNA"/>
</dbReference>
<keyword evidence="2" id="KW-0418">Kinase</keyword>
<organism evidence="2 3">
    <name type="scientific">Aureococcus anophagefferens</name>
    <name type="common">Harmful bloom alga</name>
    <dbReference type="NCBI Taxonomy" id="44056"/>
    <lineage>
        <taxon>Eukaryota</taxon>
        <taxon>Sar</taxon>
        <taxon>Stramenopiles</taxon>
        <taxon>Ochrophyta</taxon>
        <taxon>Pelagophyceae</taxon>
        <taxon>Pelagomonadales</taxon>
        <taxon>Pelagomonadaceae</taxon>
        <taxon>Aureococcus</taxon>
    </lineage>
</organism>